<protein>
    <submittedName>
        <fullName evidence="5">N-acetylglucosaminyl-diphospho-decaprenol L-rhamnosyltransferase</fullName>
        <ecNumber evidence="5">2.4.1.289</ecNumber>
    </submittedName>
</protein>
<evidence type="ECO:0000313" key="6">
    <source>
        <dbReference type="Proteomes" id="UP000265715"/>
    </source>
</evidence>
<dbReference type="Gene3D" id="3.90.550.10">
    <property type="entry name" value="Spore Coat Polysaccharide Biosynthesis Protein SpsA, Chain A"/>
    <property type="match status" value="1"/>
</dbReference>
<dbReference type="PANTHER" id="PTHR43179:SF12">
    <property type="entry name" value="GALACTOFURANOSYLTRANSFERASE GLFT2"/>
    <property type="match status" value="1"/>
</dbReference>
<dbReference type="PANTHER" id="PTHR43179">
    <property type="entry name" value="RHAMNOSYLTRANSFERASE WBBL"/>
    <property type="match status" value="1"/>
</dbReference>
<evidence type="ECO:0000256" key="1">
    <source>
        <dbReference type="ARBA" id="ARBA00006739"/>
    </source>
</evidence>
<keyword evidence="6" id="KW-1185">Reference proteome</keyword>
<feature type="domain" description="Glycosyltransferase 2-like" evidence="4">
    <location>
        <begin position="3"/>
        <end position="156"/>
    </location>
</feature>
<comment type="similarity">
    <text evidence="1">Belongs to the glycosyltransferase 2 family.</text>
</comment>
<keyword evidence="2 5" id="KW-0328">Glycosyltransferase</keyword>
<keyword evidence="3 5" id="KW-0808">Transferase</keyword>
<dbReference type="InterPro" id="IPR001173">
    <property type="entry name" value="Glyco_trans_2-like"/>
</dbReference>
<dbReference type="EMBL" id="QXDL01000072">
    <property type="protein sequence ID" value="RIH84529.1"/>
    <property type="molecule type" value="Genomic_DNA"/>
</dbReference>
<evidence type="ECO:0000259" key="4">
    <source>
        <dbReference type="Pfam" id="PF00535"/>
    </source>
</evidence>
<sequence length="260" mass="28493">MACISSLRAIDYPNYRILVVDNGSMDGSVHEIRTAAPDVTVVSTGVNLGFAGGNNVGIRSAVEQGAEYVWLLNNDTVVDKGALSALVEVAESDGAIGAVGSVLYYLDQPERIQAYGGGKVSLWIGYSRHYTNMESSRMDYLVAASLLVRRIAFEKVGLLDDGYFMYWEDTDFSFRLRKAGWKLAVATNSKVLHKESASMGKKSPTLDRYFNKSARRFFTRHAPLPLLPVVLGVGGRFIKRVLQGDWDRALATLQGGLSRG</sequence>
<dbReference type="Pfam" id="PF00535">
    <property type="entry name" value="Glycos_transf_2"/>
    <property type="match status" value="1"/>
</dbReference>
<organism evidence="5 6">
    <name type="scientific">Calidithermus terrae</name>
    <dbReference type="NCBI Taxonomy" id="1408545"/>
    <lineage>
        <taxon>Bacteria</taxon>
        <taxon>Thermotogati</taxon>
        <taxon>Deinococcota</taxon>
        <taxon>Deinococci</taxon>
        <taxon>Thermales</taxon>
        <taxon>Thermaceae</taxon>
        <taxon>Calidithermus</taxon>
    </lineage>
</organism>
<evidence type="ECO:0000256" key="3">
    <source>
        <dbReference type="ARBA" id="ARBA00022679"/>
    </source>
</evidence>
<dbReference type="CDD" id="cd04186">
    <property type="entry name" value="GT_2_like_c"/>
    <property type="match status" value="1"/>
</dbReference>
<evidence type="ECO:0000256" key="2">
    <source>
        <dbReference type="ARBA" id="ARBA00022676"/>
    </source>
</evidence>
<reference evidence="5 6" key="1">
    <citation type="submission" date="2018-08" db="EMBL/GenBank/DDBJ databases">
        <title>Meiothermus terrae DSM 26712 genome sequencing project.</title>
        <authorList>
            <person name="Da Costa M.S."/>
            <person name="Albuquerque L."/>
            <person name="Raposo P."/>
            <person name="Froufe H.J.C."/>
            <person name="Barroso C.S."/>
            <person name="Egas C."/>
        </authorList>
    </citation>
    <scope>NUCLEOTIDE SEQUENCE [LARGE SCALE GENOMIC DNA]</scope>
    <source>
        <strain evidence="5 6">DSM 26712</strain>
    </source>
</reference>
<accession>A0A399ENA2</accession>
<dbReference type="GO" id="GO:0102096">
    <property type="term" value="F:decaprenyl-N-acetyl-alpha-D-glucosaminyl-pyrophosphate:dTDP-alpha-L-rhamnose rhamnosyltransferase activity"/>
    <property type="evidence" value="ECO:0007669"/>
    <property type="project" value="UniProtKB-EC"/>
</dbReference>
<dbReference type="SUPFAM" id="SSF53448">
    <property type="entry name" value="Nucleotide-diphospho-sugar transferases"/>
    <property type="match status" value="1"/>
</dbReference>
<dbReference type="InterPro" id="IPR029044">
    <property type="entry name" value="Nucleotide-diphossugar_trans"/>
</dbReference>
<name>A0A399ENA2_9DEIN</name>
<dbReference type="EC" id="2.4.1.289" evidence="5"/>
<comment type="caution">
    <text evidence="5">The sequence shown here is derived from an EMBL/GenBank/DDBJ whole genome shotgun (WGS) entry which is preliminary data.</text>
</comment>
<gene>
    <name evidence="5" type="primary">wbbL_2</name>
    <name evidence="5" type="ORF">Mterra_01946</name>
</gene>
<dbReference type="Proteomes" id="UP000265715">
    <property type="component" value="Unassembled WGS sequence"/>
</dbReference>
<evidence type="ECO:0000313" key="5">
    <source>
        <dbReference type="EMBL" id="RIH84529.1"/>
    </source>
</evidence>
<dbReference type="AlphaFoldDB" id="A0A399ENA2"/>
<proteinExistence type="inferred from homology"/>